<proteinExistence type="predicted"/>
<reference evidence="2 3" key="1">
    <citation type="journal article" date="2010" name="Stand. Genomic Sci.">
        <title>Complete genome sequence of Coraliomargarita akajimensis type strain (04OKA010-24).</title>
        <authorList>
            <person name="Mavromatis K."/>
            <person name="Abt B."/>
            <person name="Brambilla E."/>
            <person name="Lapidus A."/>
            <person name="Copeland A."/>
            <person name="Deshpande S."/>
            <person name="Nolan M."/>
            <person name="Lucas S."/>
            <person name="Tice H."/>
            <person name="Cheng J.F."/>
            <person name="Han C."/>
            <person name="Detter J.C."/>
            <person name="Woyke T."/>
            <person name="Goodwin L."/>
            <person name="Pitluck S."/>
            <person name="Held B."/>
            <person name="Brettin T."/>
            <person name="Tapia R."/>
            <person name="Ivanova N."/>
            <person name="Mikhailova N."/>
            <person name="Pati A."/>
            <person name="Liolios K."/>
            <person name="Chen A."/>
            <person name="Palaniappan K."/>
            <person name="Land M."/>
            <person name="Hauser L."/>
            <person name="Chang Y.J."/>
            <person name="Jeffries C.D."/>
            <person name="Rohde M."/>
            <person name="Goker M."/>
            <person name="Bristow J."/>
            <person name="Eisen J.A."/>
            <person name="Markowitz V."/>
            <person name="Hugenholtz P."/>
            <person name="Klenk H.P."/>
            <person name="Kyrpides N.C."/>
        </authorList>
    </citation>
    <scope>NUCLEOTIDE SEQUENCE [LARGE SCALE GENOMIC DNA]</scope>
    <source>
        <strain evidence="3">DSM 45221 / IAM 15411 / JCM 23193 / KCTC 12865</strain>
    </source>
</reference>
<organism evidence="2 3">
    <name type="scientific">Coraliomargarita akajimensis (strain DSM 45221 / IAM 15411 / JCM 23193 / KCTC 12865 / 04OKA010-24)</name>
    <dbReference type="NCBI Taxonomy" id="583355"/>
    <lineage>
        <taxon>Bacteria</taxon>
        <taxon>Pseudomonadati</taxon>
        <taxon>Verrucomicrobiota</taxon>
        <taxon>Opitutia</taxon>
        <taxon>Puniceicoccales</taxon>
        <taxon>Coraliomargaritaceae</taxon>
        <taxon>Coraliomargarita</taxon>
    </lineage>
</organism>
<dbReference type="RefSeq" id="WP_013043988.1">
    <property type="nucleotide sequence ID" value="NC_014008.1"/>
</dbReference>
<evidence type="ECO:0000313" key="3">
    <source>
        <dbReference type="Proteomes" id="UP000000925"/>
    </source>
</evidence>
<dbReference type="InterPro" id="IPR007172">
    <property type="entry name" value="DUF374"/>
</dbReference>
<protein>
    <recommendedName>
        <fullName evidence="1">DUF374 domain-containing protein</fullName>
    </recommendedName>
</protein>
<keyword evidence="3" id="KW-1185">Reference proteome</keyword>
<evidence type="ECO:0000259" key="1">
    <source>
        <dbReference type="Pfam" id="PF04028"/>
    </source>
</evidence>
<accession>D5EMA6</accession>
<dbReference type="eggNOG" id="COG2121">
    <property type="taxonomic scope" value="Bacteria"/>
</dbReference>
<name>D5EMA6_CORAD</name>
<dbReference type="CDD" id="cd07983">
    <property type="entry name" value="LPLAT_DUF374-like"/>
    <property type="match status" value="1"/>
</dbReference>
<sequence>MAVKIGENKGAAKQLKWHQRLAVRCVSGAMALWTGTLRFELDAETVEALQREHPPSVVILWHNRLFVAPAFFRKYIRGRKLAVLISASGDGAWLSELLKQVGMEPVRGSRYNRGAQALRELIQASEAGFDIGVTPDGSRGPIYDMKAGAVTVALKTGAPVVLLSFNFARAWRLKSWDRFYLPVPFSRVDARMEFVGGAEVLGEDAEAAALELKRRMDAMTEDADYDFDQQCLKQD</sequence>
<dbReference type="HOGENOM" id="CLU_086327_1_1_0"/>
<gene>
    <name evidence="2" type="ordered locus">Caka_2249</name>
</gene>
<dbReference type="OrthoDB" id="9810508at2"/>
<dbReference type="EMBL" id="CP001998">
    <property type="protein sequence ID" value="ADE55266.1"/>
    <property type="molecule type" value="Genomic_DNA"/>
</dbReference>
<dbReference type="Proteomes" id="UP000000925">
    <property type="component" value="Chromosome"/>
</dbReference>
<dbReference type="AlphaFoldDB" id="D5EMA6"/>
<dbReference type="KEGG" id="caa:Caka_2249"/>
<feature type="domain" description="DUF374" evidence="1">
    <location>
        <begin position="76"/>
        <end position="141"/>
    </location>
</feature>
<dbReference type="STRING" id="583355.Caka_2249"/>
<evidence type="ECO:0000313" key="2">
    <source>
        <dbReference type="EMBL" id="ADE55266.1"/>
    </source>
</evidence>
<dbReference type="Pfam" id="PF04028">
    <property type="entry name" value="DUF374"/>
    <property type="match status" value="1"/>
</dbReference>